<gene>
    <name evidence="9" type="ORF">G7K_2450-t1</name>
</gene>
<dbReference type="InterPro" id="IPR016098">
    <property type="entry name" value="CAP/MinC_C"/>
</dbReference>
<dbReference type="InterPro" id="IPR017901">
    <property type="entry name" value="C-CAP_CF_C-like"/>
</dbReference>
<organism evidence="9 10">
    <name type="scientific">Saitoella complicata (strain BCRC 22490 / CBS 7301 / JCM 7358 / NBRC 10748 / NRRL Y-17804)</name>
    <dbReference type="NCBI Taxonomy" id="698492"/>
    <lineage>
        <taxon>Eukaryota</taxon>
        <taxon>Fungi</taxon>
        <taxon>Dikarya</taxon>
        <taxon>Ascomycota</taxon>
        <taxon>Taphrinomycotina</taxon>
        <taxon>Taphrinomycotina incertae sedis</taxon>
        <taxon>Saitoella</taxon>
    </lineage>
</organism>
<dbReference type="OMA" id="YFQHEIT"/>
<dbReference type="EMBL" id="BACD03000013">
    <property type="protein sequence ID" value="GAO48271.1"/>
    <property type="molecule type" value="Genomic_DNA"/>
</dbReference>
<feature type="domain" description="C-CAP/cofactor C-like" evidence="8">
    <location>
        <begin position="175"/>
        <end position="307"/>
    </location>
</feature>
<dbReference type="SMART" id="SM00673">
    <property type="entry name" value="CARP"/>
    <property type="match status" value="1"/>
</dbReference>
<name>A0A0E9NEX2_SAICN</name>
<keyword evidence="4" id="KW-0007">Acetylation</keyword>
<reference evidence="9 10" key="1">
    <citation type="journal article" date="2011" name="J. Gen. Appl. Microbiol.">
        <title>Draft genome sequencing of the enigmatic yeast Saitoella complicata.</title>
        <authorList>
            <person name="Nishida H."/>
            <person name="Hamamoto M."/>
            <person name="Sugiyama J."/>
        </authorList>
    </citation>
    <scope>NUCLEOTIDE SEQUENCE [LARGE SCALE GENOMIC DNA]</scope>
    <source>
        <strain evidence="9 10">NRRL Y-17804</strain>
    </source>
</reference>
<dbReference type="InterPro" id="IPR027684">
    <property type="entry name" value="TBCC"/>
</dbReference>
<dbReference type="Pfam" id="PF16752">
    <property type="entry name" value="TBCC_N"/>
    <property type="match status" value="1"/>
</dbReference>
<evidence type="ECO:0000256" key="2">
    <source>
        <dbReference type="ARBA" id="ARBA00008848"/>
    </source>
</evidence>
<accession>A0A0E9NEX2</accession>
<dbReference type="InterPro" id="IPR031925">
    <property type="entry name" value="TBCC_N"/>
</dbReference>
<evidence type="ECO:0000256" key="5">
    <source>
        <dbReference type="ARBA" id="ARBA00023186"/>
    </source>
</evidence>
<comment type="subcellular location">
    <subcellularLocation>
        <location evidence="1">Cytoplasm</location>
    </subcellularLocation>
</comment>
<dbReference type="InterPro" id="IPR038397">
    <property type="entry name" value="TBCC_N_sf"/>
</dbReference>
<dbReference type="InterPro" id="IPR006599">
    <property type="entry name" value="CARP_motif"/>
</dbReference>
<comment type="similarity">
    <text evidence="2">Belongs to the TBCC family.</text>
</comment>
<dbReference type="GO" id="GO:0005737">
    <property type="term" value="C:cytoplasm"/>
    <property type="evidence" value="ECO:0007669"/>
    <property type="project" value="UniProtKB-SubCell"/>
</dbReference>
<evidence type="ECO:0000256" key="4">
    <source>
        <dbReference type="ARBA" id="ARBA00022990"/>
    </source>
</evidence>
<keyword evidence="10" id="KW-1185">Reference proteome</keyword>
<comment type="caution">
    <text evidence="9">The sequence shown here is derived from an EMBL/GenBank/DDBJ whole genome shotgun (WGS) entry which is preliminary data.</text>
</comment>
<dbReference type="STRING" id="698492.A0A0E9NEX2"/>
<feature type="compositionally biased region" description="Low complexity" evidence="7">
    <location>
        <begin position="124"/>
        <end position="133"/>
    </location>
</feature>
<comment type="subunit">
    <text evidence="6">Supercomplex made of cofactors A to E. Cofactors A and D function by capturing and stabilizing tubulin in a quasi-native conformation. Cofactor E binds to the cofactor D-tubulin complex; interaction with cofactor C then causes the release of tubulin polypeptides that are committed to the native state.</text>
</comment>
<evidence type="ECO:0000256" key="6">
    <source>
        <dbReference type="ARBA" id="ARBA00026055"/>
    </source>
</evidence>
<dbReference type="PANTHER" id="PTHR15139:SF0">
    <property type="entry name" value="TUBULIN-SPECIFIC CHAPERONE C"/>
    <property type="match status" value="1"/>
</dbReference>
<evidence type="ECO:0000256" key="1">
    <source>
        <dbReference type="ARBA" id="ARBA00004496"/>
    </source>
</evidence>
<proteinExistence type="inferred from homology"/>
<feature type="region of interest" description="Disordered" evidence="7">
    <location>
        <begin position="104"/>
        <end position="157"/>
    </location>
</feature>
<reference evidence="9 10" key="3">
    <citation type="journal article" date="2015" name="Genome Announc.">
        <title>Draft Genome Sequence of the Archiascomycetous Yeast Saitoella complicata.</title>
        <authorList>
            <person name="Yamauchi K."/>
            <person name="Kondo S."/>
            <person name="Hamamoto M."/>
            <person name="Takahashi Y."/>
            <person name="Ogura Y."/>
            <person name="Hayashi T."/>
            <person name="Nishida H."/>
        </authorList>
    </citation>
    <scope>NUCLEOTIDE SEQUENCE [LARGE SCALE GENOMIC DNA]</scope>
    <source>
        <strain evidence="9 10">NRRL Y-17804</strain>
    </source>
</reference>
<dbReference type="Pfam" id="PF07986">
    <property type="entry name" value="TBCC"/>
    <property type="match status" value="1"/>
</dbReference>
<sequence length="355" mass="39518">MRCMTLRSPDSDTSTLHHRTPKTLNTMDSSSEQFYEMFQAERQALQTQIDSLSVLTTTERPPAIEQTLARIARLNSEFNGVSTQLAGYDRKQCTEQLKSLSESLTRAQTKLAPKPRFSFKNRGSKISSSASKAADTESEGEGSGSTPSHPRPPAFTTSLHSTLLSSEFHTYLTLPTPSLPDIDIASLTSCIINLHPLPNPHDTSNPSRPRAHAVLTARELRESVAHLGEVTGPAHLTGIRGCTLAVSCHQFRMHDSHDTIIYLRCASKPIIENCSGLRFAPWPFPTSNNADFSPMVDLWDQVEDFNWLKKQHSPHWSILPEEERKVREVWEEVVTLGEDGDVQGGLRKLLPAKVE</sequence>
<evidence type="ECO:0000256" key="7">
    <source>
        <dbReference type="SAM" id="MobiDB-lite"/>
    </source>
</evidence>
<protein>
    <recommendedName>
        <fullName evidence="8">C-CAP/cofactor C-like domain-containing protein</fullName>
    </recommendedName>
</protein>
<reference evidence="9 10" key="2">
    <citation type="journal article" date="2014" name="J. Gen. Appl. Microbiol.">
        <title>The early diverging ascomycetous budding yeast Saitoella complicata has three histone deacetylases belonging to the Clr6, Hos2, and Rpd3 lineages.</title>
        <authorList>
            <person name="Nishida H."/>
            <person name="Matsumoto T."/>
            <person name="Kondo S."/>
            <person name="Hamamoto M."/>
            <person name="Yoshikawa H."/>
        </authorList>
    </citation>
    <scope>NUCLEOTIDE SEQUENCE [LARGE SCALE GENOMIC DNA]</scope>
    <source>
        <strain evidence="9 10">NRRL Y-17804</strain>
    </source>
</reference>
<evidence type="ECO:0000256" key="3">
    <source>
        <dbReference type="ARBA" id="ARBA00022490"/>
    </source>
</evidence>
<keyword evidence="3" id="KW-0963">Cytoplasm</keyword>
<dbReference type="Gene3D" id="1.20.58.1250">
    <property type="entry name" value="Tubulin Binding Cofactor C, N-terminal domain"/>
    <property type="match status" value="1"/>
</dbReference>
<dbReference type="PANTHER" id="PTHR15139">
    <property type="entry name" value="TUBULIN FOLDING COFACTOR C"/>
    <property type="match status" value="1"/>
</dbReference>
<dbReference type="GO" id="GO:0007021">
    <property type="term" value="P:tubulin complex assembly"/>
    <property type="evidence" value="ECO:0007669"/>
    <property type="project" value="TreeGrafter"/>
</dbReference>
<dbReference type="PROSITE" id="PS51329">
    <property type="entry name" value="C_CAP_COFACTOR_C"/>
    <property type="match status" value="1"/>
</dbReference>
<keyword evidence="5" id="KW-0143">Chaperone</keyword>
<dbReference type="Gene3D" id="2.160.20.70">
    <property type="match status" value="1"/>
</dbReference>
<dbReference type="InterPro" id="IPR012945">
    <property type="entry name" value="Tubulin-bd_cofactor_C_dom"/>
</dbReference>
<dbReference type="AlphaFoldDB" id="A0A0E9NEX2"/>
<dbReference type="GO" id="GO:0015631">
    <property type="term" value="F:tubulin binding"/>
    <property type="evidence" value="ECO:0007669"/>
    <property type="project" value="InterPro"/>
</dbReference>
<evidence type="ECO:0000259" key="8">
    <source>
        <dbReference type="PROSITE" id="PS51329"/>
    </source>
</evidence>
<evidence type="ECO:0000313" key="10">
    <source>
        <dbReference type="Proteomes" id="UP000033140"/>
    </source>
</evidence>
<dbReference type="GO" id="GO:0007023">
    <property type="term" value="P:post-chaperonin tubulin folding pathway"/>
    <property type="evidence" value="ECO:0007669"/>
    <property type="project" value="InterPro"/>
</dbReference>
<dbReference type="Proteomes" id="UP000033140">
    <property type="component" value="Unassembled WGS sequence"/>
</dbReference>
<evidence type="ECO:0000313" key="9">
    <source>
        <dbReference type="EMBL" id="GAO48271.1"/>
    </source>
</evidence>